<dbReference type="InterPro" id="IPR027417">
    <property type="entry name" value="P-loop_NTPase"/>
</dbReference>
<dbReference type="GO" id="GO:0006261">
    <property type="term" value="P:DNA-templated DNA replication"/>
    <property type="evidence" value="ECO:0007669"/>
    <property type="project" value="TreeGrafter"/>
</dbReference>
<dbReference type="RefSeq" id="WP_029769463.1">
    <property type="nucleotide sequence ID" value="NZ_JASOXK010000007.1"/>
</dbReference>
<protein>
    <submittedName>
        <fullName evidence="2">DNA polymerase III subunit delta</fullName>
    </submittedName>
</protein>
<dbReference type="EMBL" id="PKKO01000003">
    <property type="protein sequence ID" value="PKY72542.1"/>
    <property type="molecule type" value="Genomic_DNA"/>
</dbReference>
<proteinExistence type="predicted"/>
<dbReference type="Proteomes" id="UP000235122">
    <property type="component" value="Unassembled WGS sequence"/>
</dbReference>
<keyword evidence="3" id="KW-1185">Reference proteome</keyword>
<dbReference type="GeneID" id="35866725"/>
<reference evidence="2 3" key="1">
    <citation type="submission" date="2017-12" db="EMBL/GenBank/DDBJ databases">
        <title>Phylogenetic diversity of female urinary microbiome.</title>
        <authorList>
            <person name="Thomas-White K."/>
            <person name="Wolfe A.J."/>
        </authorList>
    </citation>
    <scope>NUCLEOTIDE SEQUENCE [LARGE SCALE GENOMIC DNA]</scope>
    <source>
        <strain evidence="2 3">UMB0402</strain>
    </source>
</reference>
<dbReference type="SUPFAM" id="SSF52540">
    <property type="entry name" value="P-loop containing nucleoside triphosphate hydrolases"/>
    <property type="match status" value="1"/>
</dbReference>
<evidence type="ECO:0000259" key="1">
    <source>
        <dbReference type="SMART" id="SM00382"/>
    </source>
</evidence>
<organism evidence="2 3">
    <name type="scientific">Winkia neuii</name>
    <dbReference type="NCBI Taxonomy" id="33007"/>
    <lineage>
        <taxon>Bacteria</taxon>
        <taxon>Bacillati</taxon>
        <taxon>Actinomycetota</taxon>
        <taxon>Actinomycetes</taxon>
        <taxon>Actinomycetales</taxon>
        <taxon>Actinomycetaceae</taxon>
        <taxon>Winkia</taxon>
    </lineage>
</organism>
<gene>
    <name evidence="2" type="ORF">CYJ19_06800</name>
</gene>
<dbReference type="Pfam" id="PF13177">
    <property type="entry name" value="DNA_pol3_delta2"/>
    <property type="match status" value="1"/>
</dbReference>
<dbReference type="AlphaFoldDB" id="A0A2I1IN75"/>
<sequence>MSVWDQLVGQEEQVQVLQKAALSARRSVQTRASGAEDGGRQMAHAWLITGPPGSGRSLAAKAFAAALQCEGEPVGCGRCAGCTQTMGGTHPDVRYLRTEKVVISIDEARQLIGVASQAPSQGKWRVIVVEDADRMVERTSNVLLKAIEEPPAHTVWLLCAPSPEDMITTIRSRCRALNLRVPPVRAVAELIVGRDGVDPKVAMSAARAAQSHIGLAKYLATDPQAREQRRKTLLRPARVRSVADAVFAAGQMVDLAKAEAERLTSTKDAAELGELKRSLGLDADAKVPPALRAQVRQLQEEQKRRATRALRDQLDRAMTDLMSLYRDVYARQVGADVDFVNDDMVDVIADLAGQMDPAGTVAKMEAIDVARRRLAQNVTPVVAIEAMCVALRPHSKPTPWE</sequence>
<dbReference type="InterPro" id="IPR003593">
    <property type="entry name" value="AAA+_ATPase"/>
</dbReference>
<dbReference type="InterPro" id="IPR050238">
    <property type="entry name" value="DNA_Rep/Repair_Clamp_Loader"/>
</dbReference>
<comment type="caution">
    <text evidence="2">The sequence shown here is derived from an EMBL/GenBank/DDBJ whole genome shotgun (WGS) entry which is preliminary data.</text>
</comment>
<dbReference type="PANTHER" id="PTHR11669:SF8">
    <property type="entry name" value="DNA POLYMERASE III SUBUNIT DELTA"/>
    <property type="match status" value="1"/>
</dbReference>
<evidence type="ECO:0000313" key="3">
    <source>
        <dbReference type="Proteomes" id="UP000235122"/>
    </source>
</evidence>
<feature type="domain" description="AAA+ ATPase" evidence="1">
    <location>
        <begin position="42"/>
        <end position="182"/>
    </location>
</feature>
<accession>A0A2I1IN75</accession>
<name>A0A2I1IN75_9ACTO</name>
<dbReference type="Gene3D" id="3.40.50.300">
    <property type="entry name" value="P-loop containing nucleotide triphosphate hydrolases"/>
    <property type="match status" value="1"/>
</dbReference>
<evidence type="ECO:0000313" key="2">
    <source>
        <dbReference type="EMBL" id="PKY72542.1"/>
    </source>
</evidence>
<dbReference type="NCBIfam" id="NF005926">
    <property type="entry name" value="PRK07940.1"/>
    <property type="match status" value="1"/>
</dbReference>
<dbReference type="PANTHER" id="PTHR11669">
    <property type="entry name" value="REPLICATION FACTOR C / DNA POLYMERASE III GAMMA-TAU SUBUNIT"/>
    <property type="match status" value="1"/>
</dbReference>
<dbReference type="SMART" id="SM00382">
    <property type="entry name" value="AAA"/>
    <property type="match status" value="1"/>
</dbReference>
<dbReference type="STRING" id="33007.HMPREF3198_00328"/>